<evidence type="ECO:0000256" key="1">
    <source>
        <dbReference type="SAM" id="SignalP"/>
    </source>
</evidence>
<evidence type="ECO:0000313" key="3">
    <source>
        <dbReference type="Proteomes" id="UP000653454"/>
    </source>
</evidence>
<name>A0A8S4FA47_PLUXY</name>
<proteinExistence type="predicted"/>
<organism evidence="2 3">
    <name type="scientific">Plutella xylostella</name>
    <name type="common">Diamondback moth</name>
    <name type="synonym">Plutella maculipennis</name>
    <dbReference type="NCBI Taxonomy" id="51655"/>
    <lineage>
        <taxon>Eukaryota</taxon>
        <taxon>Metazoa</taxon>
        <taxon>Ecdysozoa</taxon>
        <taxon>Arthropoda</taxon>
        <taxon>Hexapoda</taxon>
        <taxon>Insecta</taxon>
        <taxon>Pterygota</taxon>
        <taxon>Neoptera</taxon>
        <taxon>Endopterygota</taxon>
        <taxon>Lepidoptera</taxon>
        <taxon>Glossata</taxon>
        <taxon>Ditrysia</taxon>
        <taxon>Yponomeutoidea</taxon>
        <taxon>Plutellidae</taxon>
        <taxon>Plutella</taxon>
    </lineage>
</organism>
<feature type="chain" id="PRO_5035869035" evidence="1">
    <location>
        <begin position="17"/>
        <end position="116"/>
    </location>
</feature>
<reference evidence="2" key="1">
    <citation type="submission" date="2020-11" db="EMBL/GenBank/DDBJ databases">
        <authorList>
            <person name="Whiteford S."/>
        </authorList>
    </citation>
    <scope>NUCLEOTIDE SEQUENCE</scope>
</reference>
<accession>A0A8S4FA47</accession>
<dbReference type="EMBL" id="CAJHNJ030000030">
    <property type="protein sequence ID" value="CAG9124822.1"/>
    <property type="molecule type" value="Genomic_DNA"/>
</dbReference>
<comment type="caution">
    <text evidence="2">The sequence shown here is derived from an EMBL/GenBank/DDBJ whole genome shotgun (WGS) entry which is preliminary data.</text>
</comment>
<dbReference type="Proteomes" id="UP000653454">
    <property type="component" value="Unassembled WGS sequence"/>
</dbReference>
<keyword evidence="3" id="KW-1185">Reference proteome</keyword>
<sequence>MKTVLILAALAVIASGAVVKTPLTRQNLNIGTIGARDRILLNRNVLKYPANNAIQSEDLIYRGNYNITAIRATERGYTQYANAFLISGGVGRRNATIRFQSARGYGYNYDVVIYGR</sequence>
<keyword evidence="1" id="KW-0732">Signal</keyword>
<dbReference type="AlphaFoldDB" id="A0A8S4FA47"/>
<dbReference type="PANTHER" id="PTHR37685:SF1">
    <property type="entry name" value="GEO11136P1-RELATED"/>
    <property type="match status" value="1"/>
</dbReference>
<dbReference type="Pfam" id="PF15868">
    <property type="entry name" value="MBF2"/>
    <property type="match status" value="1"/>
</dbReference>
<evidence type="ECO:0000313" key="2">
    <source>
        <dbReference type="EMBL" id="CAG9124822.1"/>
    </source>
</evidence>
<gene>
    <name evidence="2" type="ORF">PLXY2_LOCUS8262</name>
</gene>
<feature type="signal peptide" evidence="1">
    <location>
        <begin position="1"/>
        <end position="16"/>
    </location>
</feature>
<dbReference type="PANTHER" id="PTHR37685">
    <property type="entry name" value="GEO11136P1-RELATED"/>
    <property type="match status" value="1"/>
</dbReference>
<protein>
    <submittedName>
        <fullName evidence="2">(diamondback moth) hypothetical protein</fullName>
    </submittedName>
</protein>
<dbReference type="InterPro" id="IPR031734">
    <property type="entry name" value="MBF2"/>
</dbReference>